<dbReference type="Proteomes" id="UP000292564">
    <property type="component" value="Unassembled WGS sequence"/>
</dbReference>
<sequence length="307" mass="34468">MVPVMDALSQTREDDAREVWAYGMNVHIDRDHDDLPGPRSPEQRAARQRRVNLYAKLVLVKLDADVARLTEAARLCREAAAQAVEQGDDPHGDYAGGYRCGAELADTAIAMIRQAHADVRPAARQRLLRRMQRDTAGVSEPGMATRARRWLRLSLHNIRWLRKRRRLRSSWRSRRGELAGVQIRYREPATVADYGQVEAYLGDTMIGRAGYQACAQCRRGLLCKVNAYAPYEGVGLGTLLVTACLTAGGLPADGYTWHTTAQYHEARGFWRAMSRTHRTPFTAPLQPQCPHMQRPMSTPPGLDLDLV</sequence>
<evidence type="ECO:0000313" key="2">
    <source>
        <dbReference type="EMBL" id="RZU46556.1"/>
    </source>
</evidence>
<protein>
    <submittedName>
        <fullName evidence="2">Uncharacterized protein</fullName>
    </submittedName>
</protein>
<accession>A0A4V2G5X6</accession>
<feature type="region of interest" description="Disordered" evidence="1">
    <location>
        <begin position="283"/>
        <end position="307"/>
    </location>
</feature>
<evidence type="ECO:0000313" key="3">
    <source>
        <dbReference type="Proteomes" id="UP000292564"/>
    </source>
</evidence>
<reference evidence="2 3" key="1">
    <citation type="submission" date="2019-02" db="EMBL/GenBank/DDBJ databases">
        <title>Sequencing the genomes of 1000 actinobacteria strains.</title>
        <authorList>
            <person name="Klenk H.-P."/>
        </authorList>
    </citation>
    <scope>NUCLEOTIDE SEQUENCE [LARGE SCALE GENOMIC DNA]</scope>
    <source>
        <strain evidence="2 3">DSM 45162</strain>
    </source>
</reference>
<keyword evidence="3" id="KW-1185">Reference proteome</keyword>
<dbReference type="AlphaFoldDB" id="A0A4V2G5X6"/>
<proteinExistence type="predicted"/>
<dbReference type="EMBL" id="SHKY01000002">
    <property type="protein sequence ID" value="RZU46556.1"/>
    <property type="molecule type" value="Genomic_DNA"/>
</dbReference>
<comment type="caution">
    <text evidence="2">The sequence shown here is derived from an EMBL/GenBank/DDBJ whole genome shotgun (WGS) entry which is preliminary data.</text>
</comment>
<gene>
    <name evidence="2" type="ORF">EV385_6630</name>
</gene>
<evidence type="ECO:0000256" key="1">
    <source>
        <dbReference type="SAM" id="MobiDB-lite"/>
    </source>
</evidence>
<organism evidence="2 3">
    <name type="scientific">Krasilnikovia cinnamomea</name>
    <dbReference type="NCBI Taxonomy" id="349313"/>
    <lineage>
        <taxon>Bacteria</taxon>
        <taxon>Bacillati</taxon>
        <taxon>Actinomycetota</taxon>
        <taxon>Actinomycetes</taxon>
        <taxon>Micromonosporales</taxon>
        <taxon>Micromonosporaceae</taxon>
        <taxon>Krasilnikovia</taxon>
    </lineage>
</organism>
<name>A0A4V2G5X6_9ACTN</name>